<feature type="domain" description="Peptidase M24" evidence="1">
    <location>
        <begin position="19"/>
        <end position="179"/>
    </location>
</feature>
<sequence length="218" mass="24953">MTTHPDENLGEQFNLEDYLRAQEKTRQVVLAFSKMLKPGINEVEAKALLEKTLDESGLEKRWHPSKMRIGPNTTKNFRDDSVPHVLTENDIFFVDIGPVYCNHEGDYGETFTLGSDPRLKKLAEASKTIFNSTLKVWKEKKLTGIELYEYADLEAQKLNLKLNSNMYGHRMGDFPHAVHSRAKLGALDFTPTPQLWILEIHVIDEELGMGSFFEDLLI</sequence>
<dbReference type="InterPro" id="IPR000994">
    <property type="entry name" value="Pept_M24"/>
</dbReference>
<keyword evidence="3" id="KW-1185">Reference proteome</keyword>
<dbReference type="Pfam" id="PF00557">
    <property type="entry name" value="Peptidase_M24"/>
    <property type="match status" value="1"/>
</dbReference>
<evidence type="ECO:0000313" key="2">
    <source>
        <dbReference type="EMBL" id="MEA9355479.1"/>
    </source>
</evidence>
<dbReference type="Gene3D" id="3.90.230.10">
    <property type="entry name" value="Creatinase/methionine aminopeptidase superfamily"/>
    <property type="match status" value="1"/>
</dbReference>
<reference evidence="2 3" key="1">
    <citation type="submission" date="2023-11" db="EMBL/GenBank/DDBJ databases">
        <title>A Novel Polar Bacteriovorax (B. antarcticus) Isolated from the Biocrust in Antarctica.</title>
        <authorList>
            <person name="Mun W."/>
            <person name="Choi S.Y."/>
            <person name="Mitchell R.J."/>
        </authorList>
    </citation>
    <scope>NUCLEOTIDE SEQUENCE [LARGE SCALE GENOMIC DNA]</scope>
    <source>
        <strain evidence="2 3">PP10</strain>
    </source>
</reference>
<evidence type="ECO:0000259" key="1">
    <source>
        <dbReference type="Pfam" id="PF00557"/>
    </source>
</evidence>
<accession>A0ABU5VR20</accession>
<dbReference type="Proteomes" id="UP001302274">
    <property type="component" value="Unassembled WGS sequence"/>
</dbReference>
<proteinExistence type="predicted"/>
<name>A0ABU5VR20_9BACT</name>
<protein>
    <submittedName>
        <fullName evidence="2">M24 family metallopeptidase</fullName>
    </submittedName>
</protein>
<dbReference type="EMBL" id="JAYGJQ010000001">
    <property type="protein sequence ID" value="MEA9355479.1"/>
    <property type="molecule type" value="Genomic_DNA"/>
</dbReference>
<gene>
    <name evidence="2" type="ORF">SHI21_04680</name>
</gene>
<organism evidence="2 3">
    <name type="scientific">Bacteriovorax antarcticus</name>
    <dbReference type="NCBI Taxonomy" id="3088717"/>
    <lineage>
        <taxon>Bacteria</taxon>
        <taxon>Pseudomonadati</taxon>
        <taxon>Bdellovibrionota</taxon>
        <taxon>Bacteriovoracia</taxon>
        <taxon>Bacteriovoracales</taxon>
        <taxon>Bacteriovoracaceae</taxon>
        <taxon>Bacteriovorax</taxon>
    </lineage>
</organism>
<comment type="caution">
    <text evidence="2">The sequence shown here is derived from an EMBL/GenBank/DDBJ whole genome shotgun (WGS) entry which is preliminary data.</text>
</comment>
<dbReference type="RefSeq" id="WP_323575037.1">
    <property type="nucleotide sequence ID" value="NZ_JAYGJQ010000001.1"/>
</dbReference>
<dbReference type="SUPFAM" id="SSF55920">
    <property type="entry name" value="Creatinase/aminopeptidase"/>
    <property type="match status" value="1"/>
</dbReference>
<dbReference type="InterPro" id="IPR036005">
    <property type="entry name" value="Creatinase/aminopeptidase-like"/>
</dbReference>
<evidence type="ECO:0000313" key="3">
    <source>
        <dbReference type="Proteomes" id="UP001302274"/>
    </source>
</evidence>